<accession>E1Z4C6</accession>
<dbReference type="PANTHER" id="PTHR31579:SF1">
    <property type="entry name" value="OS03G0796600 PROTEIN"/>
    <property type="match status" value="1"/>
</dbReference>
<dbReference type="RefSeq" id="XP_005851134.1">
    <property type="nucleotide sequence ID" value="XM_005851072.1"/>
</dbReference>
<dbReference type="KEGG" id="cvr:CHLNCDRAFT_56681"/>
<evidence type="ECO:0000313" key="2">
    <source>
        <dbReference type="Proteomes" id="UP000008141"/>
    </source>
</evidence>
<dbReference type="OMA" id="MFEMDSE"/>
<dbReference type="InParanoid" id="E1Z4C6"/>
<dbReference type="PANTHER" id="PTHR31579">
    <property type="entry name" value="OS03G0796600 PROTEIN"/>
    <property type="match status" value="1"/>
</dbReference>
<proteinExistence type="predicted"/>
<name>E1Z4C6_CHLVA</name>
<keyword evidence="2" id="KW-1185">Reference proteome</keyword>
<dbReference type="GeneID" id="17358902"/>
<dbReference type="EMBL" id="GL433836">
    <property type="protein sequence ID" value="EFN59032.1"/>
    <property type="molecule type" value="Genomic_DNA"/>
</dbReference>
<dbReference type="FunCoup" id="E1Z4C6">
    <property type="interactions" value="116"/>
</dbReference>
<gene>
    <name evidence="1" type="ORF">CHLNCDRAFT_56681</name>
</gene>
<sequence>MEGADFSMGELVFPLEEHEAPKTPVPFEASAAAASDTLRLLDRLLEPDTDAHSMLARHVELAAGGAHRTDPATLCQLLQRLGYSAKLHESTSPLAKFKRGVRHQYITVCLPNTSTTGLSGYIVDPNFRDCFCIAHPTPRYAAVLDGVPAAVVADRAFFYRAVSTLSREMALSFVQQGEDLPPWRTAQALLSRWHLSGGDAAASGLGGCSTWAQAAPQGRDLFAAKRQAAYGAD</sequence>
<protein>
    <submittedName>
        <fullName evidence="1">Uncharacterized protein</fullName>
    </submittedName>
</protein>
<dbReference type="AlphaFoldDB" id="E1Z4C6"/>
<dbReference type="InterPro" id="IPR006502">
    <property type="entry name" value="PDDEXK-like"/>
</dbReference>
<evidence type="ECO:0000313" key="1">
    <source>
        <dbReference type="EMBL" id="EFN59032.1"/>
    </source>
</evidence>
<dbReference type="STRING" id="554065.E1Z4C6"/>
<dbReference type="Proteomes" id="UP000008141">
    <property type="component" value="Unassembled WGS sequence"/>
</dbReference>
<reference evidence="1 2" key="1">
    <citation type="journal article" date="2010" name="Plant Cell">
        <title>The Chlorella variabilis NC64A genome reveals adaptation to photosymbiosis, coevolution with viruses, and cryptic sex.</title>
        <authorList>
            <person name="Blanc G."/>
            <person name="Duncan G."/>
            <person name="Agarkova I."/>
            <person name="Borodovsky M."/>
            <person name="Gurnon J."/>
            <person name="Kuo A."/>
            <person name="Lindquist E."/>
            <person name="Lucas S."/>
            <person name="Pangilinan J."/>
            <person name="Polle J."/>
            <person name="Salamov A."/>
            <person name="Terry A."/>
            <person name="Yamada T."/>
            <person name="Dunigan D.D."/>
            <person name="Grigoriev I.V."/>
            <person name="Claverie J.M."/>
            <person name="Van Etten J.L."/>
        </authorList>
    </citation>
    <scope>NUCLEOTIDE SEQUENCE [LARGE SCALE GENOMIC DNA]</scope>
    <source>
        <strain evidence="1 2">NC64A</strain>
    </source>
</reference>
<organism evidence="2">
    <name type="scientific">Chlorella variabilis</name>
    <name type="common">Green alga</name>
    <dbReference type="NCBI Taxonomy" id="554065"/>
    <lineage>
        <taxon>Eukaryota</taxon>
        <taxon>Viridiplantae</taxon>
        <taxon>Chlorophyta</taxon>
        <taxon>core chlorophytes</taxon>
        <taxon>Trebouxiophyceae</taxon>
        <taxon>Chlorellales</taxon>
        <taxon>Chlorellaceae</taxon>
        <taxon>Chlorella clade</taxon>
        <taxon>Chlorella</taxon>
    </lineage>
</organism>
<dbReference type="Pfam" id="PF04720">
    <property type="entry name" value="PDDEXK_6"/>
    <property type="match status" value="1"/>
</dbReference>
<dbReference type="OrthoDB" id="691424at2759"/>